<feature type="region of interest" description="Disordered" evidence="3">
    <location>
        <begin position="58"/>
        <end position="77"/>
    </location>
</feature>
<evidence type="ECO:0000313" key="4">
    <source>
        <dbReference type="EMBL" id="PPA71966.1"/>
    </source>
</evidence>
<sequence>MLSQKKLTRINELSHKAKGKGLSEKELAEQKTLRQEYLAAFRGSMKDTIEHVKVIDPEGKDVTPKKIKDIQDRKRLH</sequence>
<feature type="region of interest" description="Disordered" evidence="3">
    <location>
        <begin position="1"/>
        <end position="24"/>
    </location>
</feature>
<dbReference type="SUPFAM" id="SSF158221">
    <property type="entry name" value="YnzC-like"/>
    <property type="match status" value="1"/>
</dbReference>
<name>A0A2S5GG41_9BACL</name>
<dbReference type="Proteomes" id="UP000239047">
    <property type="component" value="Unassembled WGS sequence"/>
</dbReference>
<comment type="caution">
    <text evidence="4">The sequence shown here is derived from an EMBL/GenBank/DDBJ whole genome shotgun (WGS) entry which is preliminary data.</text>
</comment>
<dbReference type="Gene3D" id="1.10.287.540">
    <property type="entry name" value="Helix hairpin bin"/>
    <property type="match status" value="1"/>
</dbReference>
<gene>
    <name evidence="4" type="ORF">C4B60_00885</name>
</gene>
<dbReference type="AlphaFoldDB" id="A0A2S5GG41"/>
<organism evidence="4 5">
    <name type="scientific">Jeotgalibacillus proteolyticus</name>
    <dbReference type="NCBI Taxonomy" id="2082395"/>
    <lineage>
        <taxon>Bacteria</taxon>
        <taxon>Bacillati</taxon>
        <taxon>Bacillota</taxon>
        <taxon>Bacilli</taxon>
        <taxon>Bacillales</taxon>
        <taxon>Caryophanaceae</taxon>
        <taxon>Jeotgalibacillus</taxon>
    </lineage>
</organism>
<dbReference type="Pfam" id="PF05979">
    <property type="entry name" value="DUF896"/>
    <property type="match status" value="1"/>
</dbReference>
<dbReference type="GO" id="GO:0005737">
    <property type="term" value="C:cytoplasm"/>
    <property type="evidence" value="ECO:0007669"/>
    <property type="project" value="UniProtKB-SubCell"/>
</dbReference>
<keyword evidence="1 2" id="KW-0963">Cytoplasm</keyword>
<reference evidence="4 5" key="1">
    <citation type="submission" date="2018-02" db="EMBL/GenBank/DDBJ databases">
        <title>Jeotgalibacillus proteolyticum sp. nov. a protease producing bacterium isolated from ocean sediments of Laizhou Bay.</title>
        <authorList>
            <person name="Li Y."/>
        </authorList>
    </citation>
    <scope>NUCLEOTIDE SEQUENCE [LARGE SCALE GENOMIC DNA]</scope>
    <source>
        <strain evidence="4 5">22-7</strain>
    </source>
</reference>
<protein>
    <recommendedName>
        <fullName evidence="2">UPF0291 protein C4B60_00885</fullName>
    </recommendedName>
</protein>
<dbReference type="OrthoDB" id="390105at2"/>
<dbReference type="PANTHER" id="PTHR37300:SF1">
    <property type="entry name" value="UPF0291 PROTEIN YNZC"/>
    <property type="match status" value="1"/>
</dbReference>
<dbReference type="RefSeq" id="WP_104055779.1">
    <property type="nucleotide sequence ID" value="NZ_PREZ01000001.1"/>
</dbReference>
<keyword evidence="5" id="KW-1185">Reference proteome</keyword>
<comment type="similarity">
    <text evidence="2">Belongs to the UPF0291 family.</text>
</comment>
<evidence type="ECO:0000256" key="3">
    <source>
        <dbReference type="SAM" id="MobiDB-lite"/>
    </source>
</evidence>
<proteinExistence type="inferred from homology"/>
<dbReference type="InterPro" id="IPR009242">
    <property type="entry name" value="DUF896"/>
</dbReference>
<dbReference type="PANTHER" id="PTHR37300">
    <property type="entry name" value="UPF0291 PROTEIN CBO2609/CLC_2481"/>
    <property type="match status" value="1"/>
</dbReference>
<comment type="subcellular location">
    <subcellularLocation>
        <location evidence="2">Cytoplasm</location>
    </subcellularLocation>
</comment>
<evidence type="ECO:0000256" key="1">
    <source>
        <dbReference type="ARBA" id="ARBA00022490"/>
    </source>
</evidence>
<evidence type="ECO:0000256" key="2">
    <source>
        <dbReference type="HAMAP-Rule" id="MF_01103"/>
    </source>
</evidence>
<evidence type="ECO:0000313" key="5">
    <source>
        <dbReference type="Proteomes" id="UP000239047"/>
    </source>
</evidence>
<dbReference type="HAMAP" id="MF_01103">
    <property type="entry name" value="UPF0291"/>
    <property type="match status" value="1"/>
</dbReference>
<dbReference type="EMBL" id="PREZ01000001">
    <property type="protein sequence ID" value="PPA71966.1"/>
    <property type="molecule type" value="Genomic_DNA"/>
</dbReference>
<accession>A0A2S5GG41</accession>